<evidence type="ECO:0000313" key="2">
    <source>
        <dbReference type="EMBL" id="KAG5643340.1"/>
    </source>
</evidence>
<keyword evidence="1" id="KW-0812">Transmembrane</keyword>
<evidence type="ECO:0000313" key="3">
    <source>
        <dbReference type="Proteomes" id="UP000775547"/>
    </source>
</evidence>
<comment type="caution">
    <text evidence="2">The sequence shown here is derived from an EMBL/GenBank/DDBJ whole genome shotgun (WGS) entry which is preliminary data.</text>
</comment>
<name>A0A9P7G5W0_9AGAR</name>
<feature type="transmembrane region" description="Helical" evidence="1">
    <location>
        <begin position="37"/>
        <end position="59"/>
    </location>
</feature>
<dbReference type="AlphaFoldDB" id="A0A9P7G5W0"/>
<dbReference type="Proteomes" id="UP000775547">
    <property type="component" value="Unassembled WGS sequence"/>
</dbReference>
<keyword evidence="1" id="KW-0472">Membrane</keyword>
<keyword evidence="3" id="KW-1185">Reference proteome</keyword>
<reference evidence="2" key="2">
    <citation type="submission" date="2021-10" db="EMBL/GenBank/DDBJ databases">
        <title>Phylogenomics reveals ancestral predisposition of the termite-cultivated fungus Termitomyces towards a domesticated lifestyle.</title>
        <authorList>
            <person name="Auxier B."/>
            <person name="Grum-Grzhimaylo A."/>
            <person name="Cardenas M.E."/>
            <person name="Lodge J.D."/>
            <person name="Laessoe T."/>
            <person name="Pedersen O."/>
            <person name="Smith M.E."/>
            <person name="Kuyper T.W."/>
            <person name="Franco-Molano E.A."/>
            <person name="Baroni T.J."/>
            <person name="Aanen D.K."/>
        </authorList>
    </citation>
    <scope>NUCLEOTIDE SEQUENCE</scope>
    <source>
        <strain evidence="2">AP01</strain>
        <tissue evidence="2">Mycelium</tissue>
    </source>
</reference>
<accession>A0A9P7G5W0</accession>
<reference evidence="2" key="1">
    <citation type="submission" date="2020-07" db="EMBL/GenBank/DDBJ databases">
        <authorList>
            <person name="Nieuwenhuis M."/>
            <person name="Van De Peppel L.J.J."/>
        </authorList>
    </citation>
    <scope>NUCLEOTIDE SEQUENCE</scope>
    <source>
        <strain evidence="2">AP01</strain>
        <tissue evidence="2">Mycelium</tissue>
    </source>
</reference>
<evidence type="ECO:0000256" key="1">
    <source>
        <dbReference type="SAM" id="Phobius"/>
    </source>
</evidence>
<protein>
    <submittedName>
        <fullName evidence="2">Uncharacterized protein</fullName>
    </submittedName>
</protein>
<sequence length="75" mass="8565">MGQHVWLLLATILTELLVIKKWSKGQFSEPFPKAVKVGWTIGAFLLVLYPIIQFGIPSARKYIRKHQKKGKTKTS</sequence>
<gene>
    <name evidence="2" type="ORF">DXG03_001059</name>
</gene>
<organism evidence="2 3">
    <name type="scientific">Asterophora parasitica</name>
    <dbReference type="NCBI Taxonomy" id="117018"/>
    <lineage>
        <taxon>Eukaryota</taxon>
        <taxon>Fungi</taxon>
        <taxon>Dikarya</taxon>
        <taxon>Basidiomycota</taxon>
        <taxon>Agaricomycotina</taxon>
        <taxon>Agaricomycetes</taxon>
        <taxon>Agaricomycetidae</taxon>
        <taxon>Agaricales</taxon>
        <taxon>Tricholomatineae</taxon>
        <taxon>Lyophyllaceae</taxon>
        <taxon>Asterophora</taxon>
    </lineage>
</organism>
<dbReference type="EMBL" id="JABCKV010000119">
    <property type="protein sequence ID" value="KAG5643340.1"/>
    <property type="molecule type" value="Genomic_DNA"/>
</dbReference>
<dbReference type="OrthoDB" id="10265393at2759"/>
<proteinExistence type="predicted"/>
<keyword evidence="1" id="KW-1133">Transmembrane helix</keyword>